<feature type="compositionally biased region" description="Low complexity" evidence="2">
    <location>
        <begin position="1"/>
        <end position="17"/>
    </location>
</feature>
<reference evidence="3" key="1">
    <citation type="submission" date="2021-01" db="EMBL/GenBank/DDBJ databases">
        <authorList>
            <person name="Corre E."/>
            <person name="Pelletier E."/>
            <person name="Niang G."/>
            <person name="Scheremetjew M."/>
            <person name="Finn R."/>
            <person name="Kale V."/>
            <person name="Holt S."/>
            <person name="Cochrane G."/>
            <person name="Meng A."/>
            <person name="Brown T."/>
            <person name="Cohen L."/>
        </authorList>
    </citation>
    <scope>NUCLEOTIDE SEQUENCE</scope>
    <source>
        <strain evidence="3">CCMP281</strain>
    </source>
</reference>
<dbReference type="AlphaFoldDB" id="A0A7S3F4Y3"/>
<accession>A0A7S3F4Y3</accession>
<dbReference type="EMBL" id="HBHX01043724">
    <property type="protein sequence ID" value="CAE0123508.1"/>
    <property type="molecule type" value="Transcribed_RNA"/>
</dbReference>
<proteinExistence type="predicted"/>
<feature type="region of interest" description="Disordered" evidence="2">
    <location>
        <begin position="357"/>
        <end position="404"/>
    </location>
</feature>
<name>A0A7S3F4Y3_9EUKA</name>
<organism evidence="3">
    <name type="scientific">Haptolina ericina</name>
    <dbReference type="NCBI Taxonomy" id="156174"/>
    <lineage>
        <taxon>Eukaryota</taxon>
        <taxon>Haptista</taxon>
        <taxon>Haptophyta</taxon>
        <taxon>Prymnesiophyceae</taxon>
        <taxon>Prymnesiales</taxon>
        <taxon>Prymnesiaceae</taxon>
        <taxon>Haptolina</taxon>
    </lineage>
</organism>
<keyword evidence="1" id="KW-0175">Coiled coil</keyword>
<evidence type="ECO:0000256" key="2">
    <source>
        <dbReference type="SAM" id="MobiDB-lite"/>
    </source>
</evidence>
<feature type="coiled-coil region" evidence="1">
    <location>
        <begin position="147"/>
        <end position="186"/>
    </location>
</feature>
<feature type="region of interest" description="Disordered" evidence="2">
    <location>
        <begin position="1"/>
        <end position="32"/>
    </location>
</feature>
<evidence type="ECO:0000256" key="1">
    <source>
        <dbReference type="SAM" id="Coils"/>
    </source>
</evidence>
<feature type="compositionally biased region" description="Basic and acidic residues" evidence="2">
    <location>
        <begin position="360"/>
        <end position="395"/>
    </location>
</feature>
<gene>
    <name evidence="3" type="ORF">HERI1096_LOCUS24210</name>
</gene>
<protein>
    <submittedName>
        <fullName evidence="3">Uncharacterized protein</fullName>
    </submittedName>
</protein>
<evidence type="ECO:0000313" key="3">
    <source>
        <dbReference type="EMBL" id="CAE0123508.1"/>
    </source>
</evidence>
<sequence length="404" mass="43524">MVLPTSLSSPTLLAPVPKRSPPRVAPGVRHGRSSARLLPSVSRKQTSAPELLEQYFQLCGVPHTRQQLTLLTSLTGTATDIVIAWFDQRIEEEVAERARARVASRRIPLNSLTESSLVDMVAAGHMLDEAGLARLRAAAAREEAFAKKEAEIRMALEAAEKERAAKRFAEAQARGEERAKAKAKARAAAAMAAAAAAAAAEERAFRRSREEREAQQVVVKVEEGLCLEGWEISRLRASAALDQVRYAKEALSAHAKAIQRGALNTGGATLNGRNAKTVQLENEIKEVEAEAGRLAQVAFQAKLELEAAELAKLKAHVAAVEAEVHDEWLSAGPQPVDPDVLLRIEVLQTAAGLGSTTTYLKDERSEGHSGSVKEKQTSAEEREAPAPSAHEHQDGVCDTLPPQP</sequence>
<feature type="coiled-coil region" evidence="1">
    <location>
        <begin position="270"/>
        <end position="323"/>
    </location>
</feature>